<keyword evidence="1" id="KW-1133">Transmembrane helix</keyword>
<keyword evidence="1" id="KW-0812">Transmembrane</keyword>
<reference evidence="2 3" key="1">
    <citation type="submission" date="2021-05" db="EMBL/GenBank/DDBJ databases">
        <title>Novel Bacillus species.</title>
        <authorList>
            <person name="Liu G."/>
        </authorList>
    </citation>
    <scope>NUCLEOTIDE SEQUENCE [LARGE SCALE GENOMIC DNA]</scope>
    <source>
        <strain evidence="2 3">FJAT-49682</strain>
    </source>
</reference>
<feature type="transmembrane region" description="Helical" evidence="1">
    <location>
        <begin position="216"/>
        <end position="237"/>
    </location>
</feature>
<feature type="transmembrane region" description="Helical" evidence="1">
    <location>
        <begin position="20"/>
        <end position="42"/>
    </location>
</feature>
<feature type="transmembrane region" description="Helical" evidence="1">
    <location>
        <begin position="178"/>
        <end position="196"/>
    </location>
</feature>
<dbReference type="RefSeq" id="WP_213099034.1">
    <property type="nucleotide sequence ID" value="NZ_JAGYPN010000003.1"/>
</dbReference>
<keyword evidence="1" id="KW-0472">Membrane</keyword>
<keyword evidence="3" id="KW-1185">Reference proteome</keyword>
<name>A0A942UMA8_9BACI</name>
<dbReference type="AlphaFoldDB" id="A0A942UMA8"/>
<comment type="caution">
    <text evidence="2">The sequence shown here is derived from an EMBL/GenBank/DDBJ whole genome shotgun (WGS) entry which is preliminary data.</text>
</comment>
<sequence>MSLIEMSLSDVVKKQFSFKLKAYLGVFSSLMFMQILAIFFSLLGTMSTYHGSSIVSVNFTYFSADTVIVFTMLWGFMSAILITTKATRYDDFAFVANRVSNNVSNTLFLVAASAIGGITSMLSSYLIKLIVYFIKDIQYGANMTPKELLIGFAAASLYVLLFSALGYLVGIFIQMSKVFVILLPALLVGSFVVSAVGDNGDWLLAIFNFFVAESSLLIFFIKNIVLSGLLFSFSTVLSNRLEVRN</sequence>
<accession>A0A942UMA8</accession>
<feature type="transmembrane region" description="Helical" evidence="1">
    <location>
        <begin position="149"/>
        <end position="171"/>
    </location>
</feature>
<evidence type="ECO:0000313" key="3">
    <source>
        <dbReference type="Proteomes" id="UP000676456"/>
    </source>
</evidence>
<proteinExistence type="predicted"/>
<evidence type="ECO:0000313" key="2">
    <source>
        <dbReference type="EMBL" id="MBS4223975.1"/>
    </source>
</evidence>
<feature type="transmembrane region" description="Helical" evidence="1">
    <location>
        <begin position="62"/>
        <end position="82"/>
    </location>
</feature>
<gene>
    <name evidence="2" type="ORF">KHA91_14625</name>
</gene>
<protein>
    <submittedName>
        <fullName evidence="2">Uncharacterized protein</fullName>
    </submittedName>
</protein>
<organism evidence="2 3">
    <name type="scientific">Lederbergia citrea</name>
    <dbReference type="NCBI Taxonomy" id="2833581"/>
    <lineage>
        <taxon>Bacteria</taxon>
        <taxon>Bacillati</taxon>
        <taxon>Bacillota</taxon>
        <taxon>Bacilli</taxon>
        <taxon>Bacillales</taxon>
        <taxon>Bacillaceae</taxon>
        <taxon>Lederbergia</taxon>
    </lineage>
</organism>
<evidence type="ECO:0000256" key="1">
    <source>
        <dbReference type="SAM" id="Phobius"/>
    </source>
</evidence>
<feature type="transmembrane region" description="Helical" evidence="1">
    <location>
        <begin position="107"/>
        <end position="134"/>
    </location>
</feature>
<dbReference type="Proteomes" id="UP000676456">
    <property type="component" value="Unassembled WGS sequence"/>
</dbReference>
<dbReference type="EMBL" id="JAGYPN010000003">
    <property type="protein sequence ID" value="MBS4223975.1"/>
    <property type="molecule type" value="Genomic_DNA"/>
</dbReference>